<dbReference type="EMBL" id="CAUOFW020002081">
    <property type="protein sequence ID" value="CAK9150954.1"/>
    <property type="molecule type" value="Genomic_DNA"/>
</dbReference>
<reference evidence="1 2" key="1">
    <citation type="submission" date="2024-02" db="EMBL/GenBank/DDBJ databases">
        <authorList>
            <person name="Vignale AGUSTIN F."/>
            <person name="Sosa J E."/>
            <person name="Modenutti C."/>
        </authorList>
    </citation>
    <scope>NUCLEOTIDE SEQUENCE [LARGE SCALE GENOMIC DNA]</scope>
</reference>
<gene>
    <name evidence="1" type="ORF">ILEXP_LOCUS19110</name>
</gene>
<organism evidence="1 2">
    <name type="scientific">Ilex paraguariensis</name>
    <name type="common">yerba mate</name>
    <dbReference type="NCBI Taxonomy" id="185542"/>
    <lineage>
        <taxon>Eukaryota</taxon>
        <taxon>Viridiplantae</taxon>
        <taxon>Streptophyta</taxon>
        <taxon>Embryophyta</taxon>
        <taxon>Tracheophyta</taxon>
        <taxon>Spermatophyta</taxon>
        <taxon>Magnoliopsida</taxon>
        <taxon>eudicotyledons</taxon>
        <taxon>Gunneridae</taxon>
        <taxon>Pentapetalae</taxon>
        <taxon>asterids</taxon>
        <taxon>campanulids</taxon>
        <taxon>Aquifoliales</taxon>
        <taxon>Aquifoliaceae</taxon>
        <taxon>Ilex</taxon>
    </lineage>
</organism>
<keyword evidence="2" id="KW-1185">Reference proteome</keyword>
<name>A0ABC8S6X5_9AQUA</name>
<proteinExistence type="predicted"/>
<accession>A0ABC8S6X5</accession>
<comment type="caution">
    <text evidence="1">The sequence shown here is derived from an EMBL/GenBank/DDBJ whole genome shotgun (WGS) entry which is preliminary data.</text>
</comment>
<dbReference type="Proteomes" id="UP001642360">
    <property type="component" value="Unassembled WGS sequence"/>
</dbReference>
<sequence length="79" mass="9042">MTSASSRAVDMDSSHDYLEKDSFAKPVVVDNINNLEVPKNKKCRPIRSLPYNGPPEPCMGMVFEELEDAMTWYKAYARR</sequence>
<evidence type="ECO:0000313" key="1">
    <source>
        <dbReference type="EMBL" id="CAK9150954.1"/>
    </source>
</evidence>
<evidence type="ECO:0000313" key="2">
    <source>
        <dbReference type="Proteomes" id="UP001642360"/>
    </source>
</evidence>
<dbReference type="AlphaFoldDB" id="A0ABC8S6X5"/>
<protein>
    <submittedName>
        <fullName evidence="1">Uncharacterized protein</fullName>
    </submittedName>
</protein>